<evidence type="ECO:0000256" key="1">
    <source>
        <dbReference type="SAM" id="MobiDB-lite"/>
    </source>
</evidence>
<evidence type="ECO:0000313" key="3">
    <source>
        <dbReference type="EMBL" id="GAA1519729.1"/>
    </source>
</evidence>
<feature type="transmembrane region" description="Helical" evidence="2">
    <location>
        <begin position="30"/>
        <end position="54"/>
    </location>
</feature>
<accession>A0ABN2AJ70</accession>
<organism evidence="3 4">
    <name type="scientific">Dactylosporangium maewongense</name>
    <dbReference type="NCBI Taxonomy" id="634393"/>
    <lineage>
        <taxon>Bacteria</taxon>
        <taxon>Bacillati</taxon>
        <taxon>Actinomycetota</taxon>
        <taxon>Actinomycetes</taxon>
        <taxon>Micromonosporales</taxon>
        <taxon>Micromonosporaceae</taxon>
        <taxon>Dactylosporangium</taxon>
    </lineage>
</organism>
<dbReference type="EMBL" id="BAAAQD010000007">
    <property type="protein sequence ID" value="GAA1519729.1"/>
    <property type="molecule type" value="Genomic_DNA"/>
</dbReference>
<evidence type="ECO:0000256" key="2">
    <source>
        <dbReference type="SAM" id="Phobius"/>
    </source>
</evidence>
<gene>
    <name evidence="3" type="ORF">GCM10009827_039000</name>
</gene>
<feature type="region of interest" description="Disordered" evidence="1">
    <location>
        <begin position="1"/>
        <end position="26"/>
    </location>
</feature>
<comment type="caution">
    <text evidence="3">The sequence shown here is derived from an EMBL/GenBank/DDBJ whole genome shotgun (WGS) entry which is preliminary data.</text>
</comment>
<feature type="compositionally biased region" description="Low complexity" evidence="1">
    <location>
        <begin position="79"/>
        <end position="92"/>
    </location>
</feature>
<feature type="region of interest" description="Disordered" evidence="1">
    <location>
        <begin position="79"/>
        <end position="106"/>
    </location>
</feature>
<name>A0ABN2AJ70_9ACTN</name>
<keyword evidence="4" id="KW-1185">Reference proteome</keyword>
<keyword evidence="2" id="KW-1133">Transmembrane helix</keyword>
<sequence>MPVIEAEEPDRPAWLTPERDEEPAGPGSRLTLLLIAGGAAILVLVAGLAAFALLGSSSEPNRPRPRSAAAEPVVAVAASTAPAGATSPPAAEQSATPKTSPAKPHVTAARISLEPASVTGPCPRSTKYIRVKVTVTITVSSPDVRLRYTVDGGNEHGATLRSKTFTDSWEAEVRRAAGTSTTTLQVIAPSTASDTATFTYTCN</sequence>
<reference evidence="3 4" key="1">
    <citation type="journal article" date="2019" name="Int. J. Syst. Evol. Microbiol.">
        <title>The Global Catalogue of Microorganisms (GCM) 10K type strain sequencing project: providing services to taxonomists for standard genome sequencing and annotation.</title>
        <authorList>
            <consortium name="The Broad Institute Genomics Platform"/>
            <consortium name="The Broad Institute Genome Sequencing Center for Infectious Disease"/>
            <person name="Wu L."/>
            <person name="Ma J."/>
        </authorList>
    </citation>
    <scope>NUCLEOTIDE SEQUENCE [LARGE SCALE GENOMIC DNA]</scope>
    <source>
        <strain evidence="3 4">JCM 15933</strain>
    </source>
</reference>
<evidence type="ECO:0000313" key="4">
    <source>
        <dbReference type="Proteomes" id="UP001501470"/>
    </source>
</evidence>
<proteinExistence type="predicted"/>
<dbReference type="Proteomes" id="UP001501470">
    <property type="component" value="Unassembled WGS sequence"/>
</dbReference>
<keyword evidence="2" id="KW-0812">Transmembrane</keyword>
<keyword evidence="2" id="KW-0472">Membrane</keyword>
<protein>
    <submittedName>
        <fullName evidence="3">Uncharacterized protein</fullName>
    </submittedName>
</protein>